<feature type="chain" id="PRO_5044843759" description="Secreted protein" evidence="1">
    <location>
        <begin position="30"/>
        <end position="105"/>
    </location>
</feature>
<gene>
    <name evidence="2" type="ORF">BaRGS_00018352</name>
</gene>
<evidence type="ECO:0008006" key="4">
    <source>
        <dbReference type="Google" id="ProtNLM"/>
    </source>
</evidence>
<protein>
    <recommendedName>
        <fullName evidence="4">Secreted protein</fullName>
    </recommendedName>
</protein>
<keyword evidence="1" id="KW-0732">Signal</keyword>
<dbReference type="AlphaFoldDB" id="A0ABD0KT17"/>
<dbReference type="EMBL" id="JACVVK020000127">
    <property type="protein sequence ID" value="KAK7490373.1"/>
    <property type="molecule type" value="Genomic_DNA"/>
</dbReference>
<accession>A0ABD0KT17</accession>
<sequence length="105" mass="11373">MHAAGGSKTSLKRSSLLLSLGASATCCLGEGSVRAPGDWHNFTAVGAVLFLVGRVPLHRSWTREEERRNCNVITTGSHSVRGRMEYSPHRPVLDLLEHGHDVPSS</sequence>
<name>A0ABD0KT17_9CAEN</name>
<reference evidence="2 3" key="1">
    <citation type="journal article" date="2023" name="Sci. Data">
        <title>Genome assembly of the Korean intertidal mud-creeper Batillaria attramentaria.</title>
        <authorList>
            <person name="Patra A.K."/>
            <person name="Ho P.T."/>
            <person name="Jun S."/>
            <person name="Lee S.J."/>
            <person name="Kim Y."/>
            <person name="Won Y.J."/>
        </authorList>
    </citation>
    <scope>NUCLEOTIDE SEQUENCE [LARGE SCALE GENOMIC DNA]</scope>
    <source>
        <strain evidence="2">Wonlab-2016</strain>
    </source>
</reference>
<dbReference type="Proteomes" id="UP001519460">
    <property type="component" value="Unassembled WGS sequence"/>
</dbReference>
<comment type="caution">
    <text evidence="2">The sequence shown here is derived from an EMBL/GenBank/DDBJ whole genome shotgun (WGS) entry which is preliminary data.</text>
</comment>
<keyword evidence="3" id="KW-1185">Reference proteome</keyword>
<feature type="signal peptide" evidence="1">
    <location>
        <begin position="1"/>
        <end position="29"/>
    </location>
</feature>
<proteinExistence type="predicted"/>
<evidence type="ECO:0000313" key="3">
    <source>
        <dbReference type="Proteomes" id="UP001519460"/>
    </source>
</evidence>
<organism evidence="2 3">
    <name type="scientific">Batillaria attramentaria</name>
    <dbReference type="NCBI Taxonomy" id="370345"/>
    <lineage>
        <taxon>Eukaryota</taxon>
        <taxon>Metazoa</taxon>
        <taxon>Spiralia</taxon>
        <taxon>Lophotrochozoa</taxon>
        <taxon>Mollusca</taxon>
        <taxon>Gastropoda</taxon>
        <taxon>Caenogastropoda</taxon>
        <taxon>Sorbeoconcha</taxon>
        <taxon>Cerithioidea</taxon>
        <taxon>Batillariidae</taxon>
        <taxon>Batillaria</taxon>
    </lineage>
</organism>
<evidence type="ECO:0000256" key="1">
    <source>
        <dbReference type="SAM" id="SignalP"/>
    </source>
</evidence>
<evidence type="ECO:0000313" key="2">
    <source>
        <dbReference type="EMBL" id="KAK7490373.1"/>
    </source>
</evidence>